<sequence>MVVTRKNVLYDPQKGLKTDIYYPNDTSSQTKILIFWHGGGWFRGSKDSVRDVGIDLANAGFMTFVPDYSLAPASHFPAAHDDAVHFVQWLLESEYTDEDDQQHIAQIGSSVGGTMALKLAGLYGFPTITWSAPLDYSSWMAKHPDVTPSFHAKEELGLTKPQAINDAFYKYFVLTYAGTQDPAVLEKMDAASYDYGALGKLLMFNSVAELTSLDSVYEFSEFLAGAGHQVNLAILPGHGHAMDYGRDYLKESIIYLSRAIDL</sequence>
<dbReference type="EMBL" id="VUMX01000012">
    <property type="protein sequence ID" value="MST87131.1"/>
    <property type="molecule type" value="Genomic_DNA"/>
</dbReference>
<proteinExistence type="predicted"/>
<dbReference type="Gene3D" id="3.40.50.1820">
    <property type="entry name" value="alpha/beta hydrolase"/>
    <property type="match status" value="1"/>
</dbReference>
<dbReference type="SUPFAM" id="SSF53474">
    <property type="entry name" value="alpha/beta-Hydrolases"/>
    <property type="match status" value="1"/>
</dbReference>
<name>A0A6A8MEB7_9LACO</name>
<evidence type="ECO:0000256" key="1">
    <source>
        <dbReference type="ARBA" id="ARBA00022801"/>
    </source>
</evidence>
<feature type="domain" description="Alpha/beta hydrolase fold-3" evidence="2">
    <location>
        <begin position="33"/>
        <end position="241"/>
    </location>
</feature>
<dbReference type="InterPro" id="IPR013094">
    <property type="entry name" value="AB_hydrolase_3"/>
</dbReference>
<evidence type="ECO:0000259" key="2">
    <source>
        <dbReference type="Pfam" id="PF07859"/>
    </source>
</evidence>
<dbReference type="InterPro" id="IPR050300">
    <property type="entry name" value="GDXG_lipolytic_enzyme"/>
</dbReference>
<dbReference type="Pfam" id="PF07859">
    <property type="entry name" value="Abhydrolase_3"/>
    <property type="match status" value="1"/>
</dbReference>
<reference evidence="3 4" key="1">
    <citation type="submission" date="2019-08" db="EMBL/GenBank/DDBJ databases">
        <title>In-depth cultivation of the pig gut microbiome towards novel bacterial diversity and tailored functional studies.</title>
        <authorList>
            <person name="Wylensek D."/>
            <person name="Hitch T.C.A."/>
            <person name="Clavel T."/>
        </authorList>
    </citation>
    <scope>NUCLEOTIDE SEQUENCE [LARGE SCALE GENOMIC DNA]</scope>
    <source>
        <strain evidence="3 4">Bifido-178-WT-2B</strain>
    </source>
</reference>
<dbReference type="Proteomes" id="UP000438120">
    <property type="component" value="Unassembled WGS sequence"/>
</dbReference>
<dbReference type="PANTHER" id="PTHR48081">
    <property type="entry name" value="AB HYDROLASE SUPERFAMILY PROTEIN C4A8.06C"/>
    <property type="match status" value="1"/>
</dbReference>
<evidence type="ECO:0000313" key="4">
    <source>
        <dbReference type="Proteomes" id="UP000438120"/>
    </source>
</evidence>
<gene>
    <name evidence="3" type="ORF">FYJ62_05640</name>
</gene>
<keyword evidence="4" id="KW-1185">Reference proteome</keyword>
<keyword evidence="1 3" id="KW-0378">Hydrolase</keyword>
<dbReference type="GO" id="GO:0016787">
    <property type="term" value="F:hydrolase activity"/>
    <property type="evidence" value="ECO:0007669"/>
    <property type="project" value="UniProtKB-KW"/>
</dbReference>
<dbReference type="InterPro" id="IPR029058">
    <property type="entry name" value="AB_hydrolase_fold"/>
</dbReference>
<protein>
    <submittedName>
        <fullName evidence="3">Alpha/beta hydrolase</fullName>
    </submittedName>
</protein>
<accession>A0A6A8MEB7</accession>
<organism evidence="3 4">
    <name type="scientific">Lactobacillus porci</name>
    <dbReference type="NCBI Taxonomy" id="2012477"/>
    <lineage>
        <taxon>Bacteria</taxon>
        <taxon>Bacillati</taxon>
        <taxon>Bacillota</taxon>
        <taxon>Bacilli</taxon>
        <taxon>Lactobacillales</taxon>
        <taxon>Lactobacillaceae</taxon>
        <taxon>Lactobacillus</taxon>
    </lineage>
</organism>
<dbReference type="RefSeq" id="WP_154548630.1">
    <property type="nucleotide sequence ID" value="NZ_VUMX01000012.1"/>
</dbReference>
<dbReference type="OrthoDB" id="9815425at2"/>
<evidence type="ECO:0000313" key="3">
    <source>
        <dbReference type="EMBL" id="MST87131.1"/>
    </source>
</evidence>
<dbReference type="AlphaFoldDB" id="A0A6A8MEB7"/>
<comment type="caution">
    <text evidence="3">The sequence shown here is derived from an EMBL/GenBank/DDBJ whole genome shotgun (WGS) entry which is preliminary data.</text>
</comment>